<keyword evidence="5 6" id="KW-0449">Lipoprotein</keyword>
<comment type="function">
    <text evidence="6">Together with LptD, is involved in the assembly of lipopolysaccharide (LPS) at the surface of the outer membrane. Required for the proper assembly of LptD. Binds LPS and may serve as the LPS recognition site at the outer membrane.</text>
</comment>
<keyword evidence="8" id="KW-1185">Reference proteome</keyword>
<accession>A0ABZ0GNY9</accession>
<keyword evidence="2 6" id="KW-0472">Membrane</keyword>
<gene>
    <name evidence="6 7" type="primary">lptE</name>
    <name evidence="7" type="ORF">RI844_19705</name>
</gene>
<dbReference type="PANTHER" id="PTHR38098">
    <property type="entry name" value="LPS-ASSEMBLY LIPOPROTEIN LPTE"/>
    <property type="match status" value="1"/>
</dbReference>
<comment type="subunit">
    <text evidence="6">Component of the lipopolysaccharide transport and assembly complex. Interacts with LptD.</text>
</comment>
<dbReference type="Pfam" id="PF04390">
    <property type="entry name" value="LptE"/>
    <property type="match status" value="1"/>
</dbReference>
<keyword evidence="3 6" id="KW-0564">Palmitate</keyword>
<evidence type="ECO:0000256" key="3">
    <source>
        <dbReference type="ARBA" id="ARBA00023139"/>
    </source>
</evidence>
<dbReference type="InterPro" id="IPR007485">
    <property type="entry name" value="LPS_assembly_LptE"/>
</dbReference>
<evidence type="ECO:0000256" key="4">
    <source>
        <dbReference type="ARBA" id="ARBA00023237"/>
    </source>
</evidence>
<reference evidence="7 8" key="1">
    <citation type="submission" date="2023-09" db="EMBL/GenBank/DDBJ databases">
        <authorList>
            <person name="Qi X."/>
        </authorList>
    </citation>
    <scope>NUCLEOTIDE SEQUENCE [LARGE SCALE GENOMIC DNA]</scope>
    <source>
        <strain evidence="7 8">S1-1</strain>
    </source>
</reference>
<dbReference type="PROSITE" id="PS51257">
    <property type="entry name" value="PROKAR_LIPOPROTEIN"/>
    <property type="match status" value="1"/>
</dbReference>
<dbReference type="Gene3D" id="3.30.160.150">
    <property type="entry name" value="Lipoprotein like domain"/>
    <property type="match status" value="1"/>
</dbReference>
<dbReference type="Proteomes" id="UP001301442">
    <property type="component" value="Chromosome"/>
</dbReference>
<evidence type="ECO:0000256" key="5">
    <source>
        <dbReference type="ARBA" id="ARBA00023288"/>
    </source>
</evidence>
<comment type="subcellular location">
    <subcellularLocation>
        <location evidence="6">Cell outer membrane</location>
        <topology evidence="6">Lipid-anchor</topology>
    </subcellularLocation>
</comment>
<proteinExistence type="inferred from homology"/>
<sequence>MTKIAVFTKWIKVSVSVLLTASFLTGCGFHLRGDYLLPDEMQTLYVSSQDPHGELTRFVKSNLKDNDVKVLNKSSTNIPELRILKDSLNRRTLSLFENGQVAEYELTYSVRYEIRFENTDNQHHSFEITRNYQEDPDRALAKTRELSLLRKEMRIEAANTILRNLATTEL</sequence>
<organism evidence="7 8">
    <name type="scientific">Thalassotalea fonticola</name>
    <dbReference type="NCBI Taxonomy" id="3065649"/>
    <lineage>
        <taxon>Bacteria</taxon>
        <taxon>Pseudomonadati</taxon>
        <taxon>Pseudomonadota</taxon>
        <taxon>Gammaproteobacteria</taxon>
        <taxon>Alteromonadales</taxon>
        <taxon>Colwelliaceae</taxon>
        <taxon>Thalassotalea</taxon>
    </lineage>
</organism>
<evidence type="ECO:0000256" key="1">
    <source>
        <dbReference type="ARBA" id="ARBA00022729"/>
    </source>
</evidence>
<evidence type="ECO:0000313" key="8">
    <source>
        <dbReference type="Proteomes" id="UP001301442"/>
    </source>
</evidence>
<name>A0ABZ0GNY9_9GAMM</name>
<dbReference type="PANTHER" id="PTHR38098:SF1">
    <property type="entry name" value="LPS-ASSEMBLY LIPOPROTEIN LPTE"/>
    <property type="match status" value="1"/>
</dbReference>
<evidence type="ECO:0000256" key="2">
    <source>
        <dbReference type="ARBA" id="ARBA00023136"/>
    </source>
</evidence>
<dbReference type="EMBL" id="CP136600">
    <property type="protein sequence ID" value="WOH37561.1"/>
    <property type="molecule type" value="Genomic_DNA"/>
</dbReference>
<evidence type="ECO:0000313" key="7">
    <source>
        <dbReference type="EMBL" id="WOH37561.1"/>
    </source>
</evidence>
<comment type="similarity">
    <text evidence="6">Belongs to the LptE lipoprotein family.</text>
</comment>
<keyword evidence="1 6" id="KW-0732">Signal</keyword>
<dbReference type="HAMAP" id="MF_01186">
    <property type="entry name" value="LPS_assembly_LptE"/>
    <property type="match status" value="1"/>
</dbReference>
<evidence type="ECO:0000256" key="6">
    <source>
        <dbReference type="HAMAP-Rule" id="MF_01186"/>
    </source>
</evidence>
<dbReference type="RefSeq" id="WP_348396348.1">
    <property type="nucleotide sequence ID" value="NZ_CP136600.1"/>
</dbReference>
<keyword evidence="4 6" id="KW-0998">Cell outer membrane</keyword>
<protein>
    <recommendedName>
        <fullName evidence="6">LPS-assembly lipoprotein LptE</fullName>
    </recommendedName>
</protein>